<comment type="caution">
    <text evidence="2">The sequence shown here is derived from an EMBL/GenBank/DDBJ whole genome shotgun (WGS) entry which is preliminary data.</text>
</comment>
<dbReference type="InterPro" id="IPR039315">
    <property type="entry name" value="CheW"/>
</dbReference>
<reference evidence="2 3" key="1">
    <citation type="journal article" date="2019" name="Int. J. Syst. Evol. Microbiol.">
        <title>The Global Catalogue of Microorganisms (GCM) 10K type strain sequencing project: providing services to taxonomists for standard genome sequencing and annotation.</title>
        <authorList>
            <consortium name="The Broad Institute Genomics Platform"/>
            <consortium name="The Broad Institute Genome Sequencing Center for Infectious Disease"/>
            <person name="Wu L."/>
            <person name="Ma J."/>
        </authorList>
    </citation>
    <scope>NUCLEOTIDE SEQUENCE [LARGE SCALE GENOMIC DNA]</scope>
    <source>
        <strain evidence="2 3">CGMCC 1.12553</strain>
    </source>
</reference>
<feature type="domain" description="CheW-like" evidence="1">
    <location>
        <begin position="5"/>
        <end position="137"/>
    </location>
</feature>
<organism evidence="2 3">
    <name type="scientific">Halobium salinum</name>
    <dbReference type="NCBI Taxonomy" id="1364940"/>
    <lineage>
        <taxon>Archaea</taxon>
        <taxon>Methanobacteriati</taxon>
        <taxon>Methanobacteriota</taxon>
        <taxon>Stenosarchaea group</taxon>
        <taxon>Halobacteria</taxon>
        <taxon>Halobacteriales</taxon>
        <taxon>Haloferacaceae</taxon>
        <taxon>Halobium</taxon>
    </lineage>
</organism>
<gene>
    <name evidence="2" type="ORF">ACFO0N_19425</name>
</gene>
<dbReference type="InterPro" id="IPR036061">
    <property type="entry name" value="CheW-like_dom_sf"/>
</dbReference>
<dbReference type="EMBL" id="JBHSDS010000010">
    <property type="protein sequence ID" value="MFC4360126.1"/>
    <property type="molecule type" value="Genomic_DNA"/>
</dbReference>
<proteinExistence type="predicted"/>
<evidence type="ECO:0000313" key="2">
    <source>
        <dbReference type="EMBL" id="MFC4360126.1"/>
    </source>
</evidence>
<protein>
    <submittedName>
        <fullName evidence="2">Chemotaxis protein CheW</fullName>
    </submittedName>
</protein>
<accession>A0ABD5PI32</accession>
<dbReference type="Proteomes" id="UP001595921">
    <property type="component" value="Unassembled WGS sequence"/>
</dbReference>
<evidence type="ECO:0000259" key="1">
    <source>
        <dbReference type="PROSITE" id="PS50851"/>
    </source>
</evidence>
<dbReference type="AlphaFoldDB" id="A0ABD5PI32"/>
<sequence length="137" mass="14784">MTGEQFEVLAFSLGDNRYCVGIEHVTEIVRANLDAVTAVPGSSPAELGVLDLRGRTTTVVDLKAALGTTGSGGQHVVILDDGEGGDRVGWLVDEVHTVFRTERADVEERPNERTIKGLVRHEDDYVLWTDPSLVGVA</sequence>
<dbReference type="RefSeq" id="WP_267623179.1">
    <property type="nucleotide sequence ID" value="NZ_JAODIW010000008.1"/>
</dbReference>
<dbReference type="Gene3D" id="2.40.50.180">
    <property type="entry name" value="CheA-289, Domain 4"/>
    <property type="match status" value="1"/>
</dbReference>
<dbReference type="InterPro" id="IPR002545">
    <property type="entry name" value="CheW-lke_dom"/>
</dbReference>
<name>A0ABD5PI32_9EURY</name>
<evidence type="ECO:0000313" key="3">
    <source>
        <dbReference type="Proteomes" id="UP001595921"/>
    </source>
</evidence>
<dbReference type="Pfam" id="PF01584">
    <property type="entry name" value="CheW"/>
    <property type="match status" value="1"/>
</dbReference>
<keyword evidence="3" id="KW-1185">Reference proteome</keyword>
<dbReference type="Gene3D" id="2.30.30.40">
    <property type="entry name" value="SH3 Domains"/>
    <property type="match status" value="1"/>
</dbReference>
<dbReference type="PANTHER" id="PTHR22617">
    <property type="entry name" value="CHEMOTAXIS SENSOR HISTIDINE KINASE-RELATED"/>
    <property type="match status" value="1"/>
</dbReference>
<dbReference type="SMART" id="SM00260">
    <property type="entry name" value="CheW"/>
    <property type="match status" value="1"/>
</dbReference>
<dbReference type="PANTHER" id="PTHR22617:SF23">
    <property type="entry name" value="CHEMOTAXIS PROTEIN CHEW"/>
    <property type="match status" value="1"/>
</dbReference>
<dbReference type="PROSITE" id="PS50851">
    <property type="entry name" value="CHEW"/>
    <property type="match status" value="1"/>
</dbReference>
<dbReference type="SUPFAM" id="SSF50341">
    <property type="entry name" value="CheW-like"/>
    <property type="match status" value="1"/>
</dbReference>